<dbReference type="STRING" id="157652.A0A371ENS0"/>
<evidence type="ECO:0000259" key="1">
    <source>
        <dbReference type="Pfam" id="PF07727"/>
    </source>
</evidence>
<dbReference type="Proteomes" id="UP000257109">
    <property type="component" value="Unassembled WGS sequence"/>
</dbReference>
<reference evidence="2" key="1">
    <citation type="submission" date="2018-05" db="EMBL/GenBank/DDBJ databases">
        <title>Draft genome of Mucuna pruriens seed.</title>
        <authorList>
            <person name="Nnadi N.E."/>
            <person name="Vos R."/>
            <person name="Hasami M.H."/>
            <person name="Devisetty U.K."/>
            <person name="Aguiy J.C."/>
        </authorList>
    </citation>
    <scope>NUCLEOTIDE SEQUENCE [LARGE SCALE GENOMIC DNA]</scope>
    <source>
        <strain evidence="2">JCA_2017</strain>
    </source>
</reference>
<dbReference type="InterPro" id="IPR013103">
    <property type="entry name" value="RVT_2"/>
</dbReference>
<proteinExistence type="predicted"/>
<comment type="caution">
    <text evidence="2">The sequence shown here is derived from an EMBL/GenBank/DDBJ whole genome shotgun (WGS) entry which is preliminary data.</text>
</comment>
<feature type="domain" description="Reverse transcriptase Ty1/copia-type" evidence="1">
    <location>
        <begin position="192"/>
        <end position="324"/>
    </location>
</feature>
<name>A0A371ENS0_MUCPR</name>
<keyword evidence="3" id="KW-1185">Reference proteome</keyword>
<organism evidence="2 3">
    <name type="scientific">Mucuna pruriens</name>
    <name type="common">Velvet bean</name>
    <name type="synonym">Dolichos pruriens</name>
    <dbReference type="NCBI Taxonomy" id="157652"/>
    <lineage>
        <taxon>Eukaryota</taxon>
        <taxon>Viridiplantae</taxon>
        <taxon>Streptophyta</taxon>
        <taxon>Embryophyta</taxon>
        <taxon>Tracheophyta</taxon>
        <taxon>Spermatophyta</taxon>
        <taxon>Magnoliopsida</taxon>
        <taxon>eudicotyledons</taxon>
        <taxon>Gunneridae</taxon>
        <taxon>Pentapetalae</taxon>
        <taxon>rosids</taxon>
        <taxon>fabids</taxon>
        <taxon>Fabales</taxon>
        <taxon>Fabaceae</taxon>
        <taxon>Papilionoideae</taxon>
        <taxon>50 kb inversion clade</taxon>
        <taxon>NPAAA clade</taxon>
        <taxon>indigoferoid/millettioid clade</taxon>
        <taxon>Phaseoleae</taxon>
        <taxon>Mucuna</taxon>
    </lineage>
</organism>
<gene>
    <name evidence="2" type="ORF">CR513_53385</name>
</gene>
<accession>A0A371ENS0</accession>
<protein>
    <recommendedName>
        <fullName evidence="1">Reverse transcriptase Ty1/copia-type domain-containing protein</fullName>
    </recommendedName>
</protein>
<evidence type="ECO:0000313" key="3">
    <source>
        <dbReference type="Proteomes" id="UP000257109"/>
    </source>
</evidence>
<dbReference type="EMBL" id="QJKJ01012880">
    <property type="protein sequence ID" value="RDX67702.1"/>
    <property type="molecule type" value="Genomic_DNA"/>
</dbReference>
<evidence type="ECO:0000313" key="2">
    <source>
        <dbReference type="EMBL" id="RDX67702.1"/>
    </source>
</evidence>
<dbReference type="AlphaFoldDB" id="A0A371ENS0"/>
<dbReference type="Pfam" id="PF07727">
    <property type="entry name" value="RVT_2"/>
    <property type="match status" value="1"/>
</dbReference>
<sequence length="457" mass="52616">MVKENFHQTLGVEIPQQHGVVKRKHKYILVIARALIFQAQLPKIIWRFAITHAIRIGSYSQKNVFFLAINLAQKERLSSQGLLAFMKKFFHISYFQNQPHFFPLISLEPTTLLSLYFTITNIISLISPNPLDSPIHFTYKYPLSISAYLSSSHKYFSLAKSSTLEPSTYANAIKMRIGVIFREKQTVGLNFSPPSKKPIGCKWHKANDFIEQYKAPLVAQGLTQTSGLITLETFSLVVKMTTVRVFVSLASSLNWHLHQLDVNTDILHGDLHEEVYKKVPSCLISHNSSFVCKMEKSPCDLHQASLQWNAKLILFFFLLDFDNDLSEINHIKQLKIINIEARNVDFPTKNPTLSASRNTFLGLITRSKQRINMYQHKLAWCQASFYTYGLQGQFSHQHWGTLSDPTCNKRLIERLLYLTRIRLDISFVLKGFSGSEFGHVQILEDLSHDYIFTWNLL</sequence>
<feature type="non-terminal residue" evidence="2">
    <location>
        <position position="1"/>
    </location>
</feature>